<keyword evidence="2" id="KW-0808">Transferase</keyword>
<keyword evidence="1" id="KW-1133">Transmembrane helix</keyword>
<gene>
    <name evidence="2" type="primary">fliB</name>
    <name evidence="2" type="ORF">WMQ36_22250</name>
</gene>
<evidence type="ECO:0000313" key="3">
    <source>
        <dbReference type="Proteomes" id="UP001454086"/>
    </source>
</evidence>
<keyword evidence="1" id="KW-0812">Transmembrane</keyword>
<dbReference type="GO" id="GO:0032259">
    <property type="term" value="P:methylation"/>
    <property type="evidence" value="ECO:0007669"/>
    <property type="project" value="UniProtKB-KW"/>
</dbReference>
<keyword evidence="1" id="KW-0472">Membrane</keyword>
<dbReference type="RefSeq" id="WP_040379680.1">
    <property type="nucleotide sequence ID" value="NZ_JBBMFM010000120.1"/>
</dbReference>
<comment type="caution">
    <text evidence="2">The sequence shown here is derived from an EMBL/GenBank/DDBJ whole genome shotgun (WGS) entry which is preliminary data.</text>
</comment>
<dbReference type="EC" id="2.1.1.-" evidence="2"/>
<keyword evidence="3" id="KW-1185">Reference proteome</keyword>
<keyword evidence="2" id="KW-0966">Cell projection</keyword>
<name>A0ABV1DDF3_9FIRM</name>
<dbReference type="EMBL" id="JBBMFM010000120">
    <property type="protein sequence ID" value="MEQ2427692.1"/>
    <property type="molecule type" value="Genomic_DNA"/>
</dbReference>
<evidence type="ECO:0000256" key="1">
    <source>
        <dbReference type="SAM" id="Phobius"/>
    </source>
</evidence>
<reference evidence="2 3" key="1">
    <citation type="submission" date="2024-03" db="EMBL/GenBank/DDBJ databases">
        <title>Human intestinal bacterial collection.</title>
        <authorList>
            <person name="Pauvert C."/>
            <person name="Hitch T.C.A."/>
            <person name="Clavel T."/>
        </authorList>
    </citation>
    <scope>NUCLEOTIDE SEQUENCE [LARGE SCALE GENOMIC DNA]</scope>
    <source>
        <strain evidence="2 3">CLA-SR-H021</strain>
    </source>
</reference>
<keyword evidence="2" id="KW-0969">Cilium</keyword>
<protein>
    <submittedName>
        <fullName evidence="2">Flagellin lysine-N-methylase</fullName>
        <ecNumber evidence="2">2.1.1.-</ecNumber>
    </submittedName>
</protein>
<dbReference type="GO" id="GO:0008168">
    <property type="term" value="F:methyltransferase activity"/>
    <property type="evidence" value="ECO:0007669"/>
    <property type="project" value="UniProtKB-KW"/>
</dbReference>
<dbReference type="NCBIfam" id="NF038110">
    <property type="entry name" value="Lys_methyl_FliB"/>
    <property type="match status" value="1"/>
</dbReference>
<accession>A0ABV1DDF3</accession>
<feature type="transmembrane region" description="Helical" evidence="1">
    <location>
        <begin position="297"/>
        <end position="314"/>
    </location>
</feature>
<dbReference type="Proteomes" id="UP001454086">
    <property type="component" value="Unassembled WGS sequence"/>
</dbReference>
<evidence type="ECO:0000313" key="2">
    <source>
        <dbReference type="EMBL" id="MEQ2427692.1"/>
    </source>
</evidence>
<keyword evidence="2" id="KW-0489">Methyltransferase</keyword>
<keyword evidence="2" id="KW-0282">Flagellum</keyword>
<sequence>MIYTIPHYYKQFRCIASGCMDTCCAGWAIMIDRKALENYRQMKGPFGNRLHNSINWKEASFRQYEGRCAFLNEENLCDIYAETGPENLCRTCRTYPRHIEEFEGCREISLCMSCIEAAKLILGCEEPVRFITKEDGKAESYEDFDFFLYTKLMDTRELALSLLQDRSMDISMRISICLALAHDLERRIRQGRLFDADALLMRYAGSSDDYRAIQERDGFFHRKLADYRMTQVARYGIMKEMFGIFKDLEVLGQDWPDFASRADRTLYGEGETVYGEMRTAFLNGPAGKKLPLWREQLMVYFVFTYFCGAVYNNSPFRKMKMAAACTLLIEELALAVWQQNGRQLEFLDFVDVAHRFSREVEHSDINKGRLEDWMAKGKAFSLEHLLNAVNSADIQEAEMERD</sequence>
<organism evidence="2 3">
    <name type="scientific">Enterocloster hominis</name>
    <name type="common">ex Hitch et al. 2024</name>
    <dbReference type="NCBI Taxonomy" id="1917870"/>
    <lineage>
        <taxon>Bacteria</taxon>
        <taxon>Bacillati</taxon>
        <taxon>Bacillota</taxon>
        <taxon>Clostridia</taxon>
        <taxon>Lachnospirales</taxon>
        <taxon>Lachnospiraceae</taxon>
        <taxon>Enterocloster</taxon>
    </lineage>
</organism>
<proteinExistence type="predicted"/>